<evidence type="ECO:0000313" key="3">
    <source>
        <dbReference type="Proteomes" id="UP000721861"/>
    </source>
</evidence>
<accession>A0ABS5K7W1</accession>
<dbReference type="InterPro" id="IPR041657">
    <property type="entry name" value="HTH_17"/>
</dbReference>
<gene>
    <name evidence="2" type="ORF">KEM09_06645</name>
</gene>
<name>A0ABS5K7W1_9BACT</name>
<evidence type="ECO:0000259" key="1">
    <source>
        <dbReference type="Pfam" id="PF12728"/>
    </source>
</evidence>
<dbReference type="PANTHER" id="PTHR34585:SF22">
    <property type="entry name" value="HELIX-TURN-HELIX DOMAIN-CONTAINING PROTEIN"/>
    <property type="match status" value="1"/>
</dbReference>
<dbReference type="Pfam" id="PF12728">
    <property type="entry name" value="HTH_17"/>
    <property type="match status" value="1"/>
</dbReference>
<proteinExistence type="predicted"/>
<organism evidence="2 3">
    <name type="scientific">Carboxylicivirga mesophila</name>
    <dbReference type="NCBI Taxonomy" id="1166478"/>
    <lineage>
        <taxon>Bacteria</taxon>
        <taxon>Pseudomonadati</taxon>
        <taxon>Bacteroidota</taxon>
        <taxon>Bacteroidia</taxon>
        <taxon>Marinilabiliales</taxon>
        <taxon>Marinilabiliaceae</taxon>
        <taxon>Carboxylicivirga</taxon>
    </lineage>
</organism>
<dbReference type="SUPFAM" id="SSF46955">
    <property type="entry name" value="Putative DNA-binding domain"/>
    <property type="match status" value="1"/>
</dbReference>
<comment type="caution">
    <text evidence="2">The sequence shown here is derived from an EMBL/GenBank/DDBJ whole genome shotgun (WGS) entry which is preliminary data.</text>
</comment>
<sequence length="91" mass="10785">MTMEFTIINELKNIVQRMDALETQIKDMGSQQHNSKEWMDNADLKAYLNVGDRTLQNYRDNDIIPYSKLGGKIFYRREDIERVLLENMQGQ</sequence>
<keyword evidence="3" id="KW-1185">Reference proteome</keyword>
<reference evidence="2 3" key="1">
    <citation type="journal article" date="2014" name="Int. J. Syst. Evol. Microbiol.">
        <title>Carboxylicivirga gen. nov. in the family Marinilabiliaceae with two novel species, Carboxylicivirga mesophila sp. nov. and Carboxylicivirga taeanensis sp. nov., and reclassification of Cytophaga fermentans as Saccharicrinis fermentans gen. nov., comb. nov.</title>
        <authorList>
            <person name="Yang S.H."/>
            <person name="Seo H.S."/>
            <person name="Woo J.H."/>
            <person name="Oh H.M."/>
            <person name="Jang H."/>
            <person name="Lee J.H."/>
            <person name="Kim S.J."/>
            <person name="Kwon K.K."/>
        </authorList>
    </citation>
    <scope>NUCLEOTIDE SEQUENCE [LARGE SCALE GENOMIC DNA]</scope>
    <source>
        <strain evidence="2 3">JCM 18290</strain>
    </source>
</reference>
<protein>
    <submittedName>
        <fullName evidence="2">Helix-turn-helix domain-containing protein</fullName>
    </submittedName>
</protein>
<dbReference type="Proteomes" id="UP000721861">
    <property type="component" value="Unassembled WGS sequence"/>
</dbReference>
<feature type="domain" description="Helix-turn-helix" evidence="1">
    <location>
        <begin position="38"/>
        <end position="87"/>
    </location>
</feature>
<evidence type="ECO:0000313" key="2">
    <source>
        <dbReference type="EMBL" id="MBS2211070.1"/>
    </source>
</evidence>
<dbReference type="PANTHER" id="PTHR34585">
    <property type="match status" value="1"/>
</dbReference>
<dbReference type="EMBL" id="JAGUCN010000005">
    <property type="protein sequence ID" value="MBS2211070.1"/>
    <property type="molecule type" value="Genomic_DNA"/>
</dbReference>
<dbReference type="InterPro" id="IPR009061">
    <property type="entry name" value="DNA-bd_dom_put_sf"/>
</dbReference>